<dbReference type="Gene3D" id="1.10.10.10">
    <property type="entry name" value="Winged helix-like DNA-binding domain superfamily/Winged helix DNA-binding domain"/>
    <property type="match status" value="1"/>
</dbReference>
<evidence type="ECO:0000313" key="5">
    <source>
        <dbReference type="Proteomes" id="UP000053707"/>
    </source>
</evidence>
<dbReference type="Proteomes" id="UP000053707">
    <property type="component" value="Unassembled WGS sequence"/>
</dbReference>
<dbReference type="PANTHER" id="PTHR43736:SF4">
    <property type="entry name" value="SLR1690 PROTEIN"/>
    <property type="match status" value="1"/>
</dbReference>
<dbReference type="Gene3D" id="3.90.79.10">
    <property type="entry name" value="Nucleoside Triphosphate Pyrophosphohydrolase"/>
    <property type="match status" value="1"/>
</dbReference>
<feature type="domain" description="NrtR DNA-binding winged helix" evidence="3">
    <location>
        <begin position="160"/>
        <end position="214"/>
    </location>
</feature>
<keyword evidence="4" id="KW-0378">Hydrolase</keyword>
<name>A0A101A7S2_9MYCO</name>
<dbReference type="InterPro" id="IPR054105">
    <property type="entry name" value="WHD_NrtR"/>
</dbReference>
<sequence length="226" mass="25583">MSRNVFRDSSGRTLEDYPRPSVAVDTAVLTLDPEHGLAVLQVRRGGKSGWALPGTFLHEGETLTEAVDRSLRDKANVRGLCPRQLHVFDDPKRDDRGWVLSVAHVAVVQANRLDSRFPDTTRIVPISRTGRLAFDHDKIIVRAVEHVRSRYADEPDPDGLLDEEFTLRQLRIAHEAVLGYTLQRDTFRRAMESHLVPTGSTTVGTRGRPAELFRRRETESKRRRGS</sequence>
<dbReference type="Pfam" id="PF21906">
    <property type="entry name" value="WHD_NrtR"/>
    <property type="match status" value="1"/>
</dbReference>
<keyword evidence="5" id="KW-1185">Reference proteome</keyword>
<dbReference type="SUPFAM" id="SSF46785">
    <property type="entry name" value="Winged helix' DNA-binding domain"/>
    <property type="match status" value="1"/>
</dbReference>
<feature type="region of interest" description="Disordered" evidence="1">
    <location>
        <begin position="193"/>
        <end position="226"/>
    </location>
</feature>
<dbReference type="RefSeq" id="WP_064395764.1">
    <property type="nucleotide sequence ID" value="NZ_LQIR01000014.1"/>
</dbReference>
<dbReference type="InterPro" id="IPR036390">
    <property type="entry name" value="WH_DNA-bd_sf"/>
</dbReference>
<dbReference type="EMBL" id="LQIR01000014">
    <property type="protein sequence ID" value="KUI17007.1"/>
    <property type="molecule type" value="Genomic_DNA"/>
</dbReference>
<gene>
    <name evidence="4" type="ORF">AU192_21060</name>
</gene>
<evidence type="ECO:0000259" key="2">
    <source>
        <dbReference type="Pfam" id="PF00293"/>
    </source>
</evidence>
<dbReference type="InterPro" id="IPR000086">
    <property type="entry name" value="NUDIX_hydrolase_dom"/>
</dbReference>
<organism evidence="4 5">
    <name type="scientific">Mycobacterium lehmannii</name>
    <dbReference type="NCBI Taxonomy" id="2048550"/>
    <lineage>
        <taxon>Bacteria</taxon>
        <taxon>Bacillati</taxon>
        <taxon>Actinomycetota</taxon>
        <taxon>Actinomycetes</taxon>
        <taxon>Mycobacteriales</taxon>
        <taxon>Mycobacteriaceae</taxon>
        <taxon>Mycobacterium</taxon>
    </lineage>
</organism>
<dbReference type="PANTHER" id="PTHR43736">
    <property type="entry name" value="ADP-RIBOSE PYROPHOSPHATASE"/>
    <property type="match status" value="1"/>
</dbReference>
<accession>A0A101A7S2</accession>
<evidence type="ECO:0000313" key="4">
    <source>
        <dbReference type="EMBL" id="KUI17007.1"/>
    </source>
</evidence>
<proteinExistence type="predicted"/>
<dbReference type="GO" id="GO:0016787">
    <property type="term" value="F:hydrolase activity"/>
    <property type="evidence" value="ECO:0007669"/>
    <property type="project" value="UniProtKB-KW"/>
</dbReference>
<comment type="caution">
    <text evidence="4">The sequence shown here is derived from an EMBL/GenBank/DDBJ whole genome shotgun (WGS) entry which is preliminary data.</text>
</comment>
<dbReference type="SUPFAM" id="SSF55811">
    <property type="entry name" value="Nudix"/>
    <property type="match status" value="1"/>
</dbReference>
<feature type="compositionally biased region" description="Basic and acidic residues" evidence="1">
    <location>
        <begin position="208"/>
        <end position="220"/>
    </location>
</feature>
<feature type="domain" description="Nudix hydrolase" evidence="2">
    <location>
        <begin position="26"/>
        <end position="109"/>
    </location>
</feature>
<dbReference type="InterPro" id="IPR036388">
    <property type="entry name" value="WH-like_DNA-bd_sf"/>
</dbReference>
<dbReference type="AlphaFoldDB" id="A0A101A7S2"/>
<reference evidence="4 5" key="1">
    <citation type="submission" date="2016-01" db="EMBL/GenBank/DDBJ databases">
        <authorList>
            <consortium name="TB Trials Study Group"/>
            <person name="Sutton G."/>
            <person name="Brinkac L."/>
            <person name="Sanka R."/>
            <person name="Adams M."/>
            <person name="Lau E.L."/>
            <person name="Macaden R."/>
            <person name="Grewal H.M.S."/>
        </authorList>
    </citation>
    <scope>NUCLEOTIDE SEQUENCE [LARGE SCALE GENOMIC DNA]</scope>
    <source>
        <strain evidence="4 5">IS-1744</strain>
    </source>
</reference>
<dbReference type="CDD" id="cd18873">
    <property type="entry name" value="NUDIX_NadM_like"/>
    <property type="match status" value="1"/>
</dbReference>
<evidence type="ECO:0000259" key="3">
    <source>
        <dbReference type="Pfam" id="PF21906"/>
    </source>
</evidence>
<protein>
    <submittedName>
        <fullName evidence="4">NUDIX hydrolase</fullName>
    </submittedName>
</protein>
<dbReference type="InterPro" id="IPR015797">
    <property type="entry name" value="NUDIX_hydrolase-like_dom_sf"/>
</dbReference>
<evidence type="ECO:0000256" key="1">
    <source>
        <dbReference type="SAM" id="MobiDB-lite"/>
    </source>
</evidence>
<dbReference type="Pfam" id="PF00293">
    <property type="entry name" value="NUDIX"/>
    <property type="match status" value="1"/>
</dbReference>